<evidence type="ECO:0000313" key="7">
    <source>
        <dbReference type="Proteomes" id="UP001233999"/>
    </source>
</evidence>
<gene>
    <name evidence="6" type="ORF">L9F63_024280</name>
</gene>
<dbReference type="Proteomes" id="UP001233999">
    <property type="component" value="Unassembled WGS sequence"/>
</dbReference>
<proteinExistence type="predicted"/>
<dbReference type="AlphaFoldDB" id="A0AAD8E7V7"/>
<feature type="domain" description="Synaptotagmin SMP" evidence="5">
    <location>
        <begin position="114"/>
        <end position="219"/>
    </location>
</feature>
<name>A0AAD8E7V7_DIPPU</name>
<dbReference type="InterPro" id="IPR039010">
    <property type="entry name" value="Synaptotagmin_SMP"/>
</dbReference>
<protein>
    <recommendedName>
        <fullName evidence="5">Synaptotagmin SMP domain-containing protein</fullName>
    </recommendedName>
</protein>
<keyword evidence="7" id="KW-1185">Reference proteome</keyword>
<dbReference type="Pfam" id="PF17047">
    <property type="entry name" value="SMP_LBD"/>
    <property type="match status" value="1"/>
</dbReference>
<feature type="compositionally biased region" description="Basic and acidic residues" evidence="3">
    <location>
        <begin position="379"/>
        <end position="389"/>
    </location>
</feature>
<dbReference type="PANTHER" id="PTHR45761:SF1">
    <property type="entry name" value="EXTENDED SYNAPTOTAGMIN-LIKE PROTEIN 2, ISOFORM C"/>
    <property type="match status" value="1"/>
</dbReference>
<feature type="compositionally biased region" description="Polar residues" evidence="3">
    <location>
        <begin position="368"/>
        <end position="378"/>
    </location>
</feature>
<comment type="caution">
    <text evidence="6">The sequence shown here is derived from an EMBL/GenBank/DDBJ whole genome shotgun (WGS) entry which is preliminary data.</text>
</comment>
<keyword evidence="1 4" id="KW-0812">Transmembrane</keyword>
<sequence length="399" mass="45364">MLRGRKLRLRKNNVKQTMESALQVSIGHIKEQNIDATDNKTDMKGSNRLKCIALCSVRRLFALLGAFLLGYYSCSIAWIFLIALVIVVLKDHAVQKRIKQTSITKTETKVDLEERTDWLNQMMTQMWPHVLNHMCTKMREEVEANIRATLDKYKLGGNFHFKRMHIGPSPLRLSLVEVLQGSPPGEMVICADIVYESNCDVTFVWRGIKGGMQDFQMYGRAHLGVGHFLDIPGLREIVNHIITKRISNLISDGTTSELENGMDYQRLIETLEKQDEIYDPEKCENEFSISNKVTSNRRKDSAEETHIADNTDIKYNKLLDDSEQDNLSKPETPTPIPSTPEVILRRGPTSVSSTTGSDHYNPIPKPSRTFSVNSNHNSTLKEDLQRPEDSLQPVHSLLT</sequence>
<evidence type="ECO:0000313" key="6">
    <source>
        <dbReference type="EMBL" id="KAJ9580540.1"/>
    </source>
</evidence>
<reference evidence="6" key="1">
    <citation type="journal article" date="2023" name="IScience">
        <title>Live-bearing cockroach genome reveals convergent evolutionary mechanisms linked to viviparity in insects and beyond.</title>
        <authorList>
            <person name="Fouks B."/>
            <person name="Harrison M.C."/>
            <person name="Mikhailova A.A."/>
            <person name="Marchal E."/>
            <person name="English S."/>
            <person name="Carruthers M."/>
            <person name="Jennings E.C."/>
            <person name="Chiamaka E.L."/>
            <person name="Frigard R.A."/>
            <person name="Pippel M."/>
            <person name="Attardo G.M."/>
            <person name="Benoit J.B."/>
            <person name="Bornberg-Bauer E."/>
            <person name="Tobe S.S."/>
        </authorList>
    </citation>
    <scope>NUCLEOTIDE SEQUENCE</scope>
    <source>
        <strain evidence="6">Stay&amp;Tobe</strain>
    </source>
</reference>
<feature type="compositionally biased region" description="Polar residues" evidence="3">
    <location>
        <begin position="349"/>
        <end position="358"/>
    </location>
</feature>
<dbReference type="PANTHER" id="PTHR45761">
    <property type="entry name" value="EXTENDED SYNAPTOTAGMIN-LIKE PROTEIN 2, ISOFORM C"/>
    <property type="match status" value="1"/>
</dbReference>
<evidence type="ECO:0000256" key="3">
    <source>
        <dbReference type="SAM" id="MobiDB-lite"/>
    </source>
</evidence>
<evidence type="ECO:0000256" key="4">
    <source>
        <dbReference type="SAM" id="Phobius"/>
    </source>
</evidence>
<feature type="transmembrane region" description="Helical" evidence="4">
    <location>
        <begin position="60"/>
        <end position="89"/>
    </location>
</feature>
<accession>A0AAD8E7V7</accession>
<feature type="region of interest" description="Disordered" evidence="3">
    <location>
        <begin position="323"/>
        <end position="399"/>
    </location>
</feature>
<evidence type="ECO:0000256" key="2">
    <source>
        <dbReference type="ARBA" id="ARBA00022989"/>
    </source>
</evidence>
<organism evidence="6 7">
    <name type="scientific">Diploptera punctata</name>
    <name type="common">Pacific beetle cockroach</name>
    <dbReference type="NCBI Taxonomy" id="6984"/>
    <lineage>
        <taxon>Eukaryota</taxon>
        <taxon>Metazoa</taxon>
        <taxon>Ecdysozoa</taxon>
        <taxon>Arthropoda</taxon>
        <taxon>Hexapoda</taxon>
        <taxon>Insecta</taxon>
        <taxon>Pterygota</taxon>
        <taxon>Neoptera</taxon>
        <taxon>Polyneoptera</taxon>
        <taxon>Dictyoptera</taxon>
        <taxon>Blattodea</taxon>
        <taxon>Blaberoidea</taxon>
        <taxon>Blaberidae</taxon>
        <taxon>Diplopterinae</taxon>
        <taxon>Diploptera</taxon>
    </lineage>
</organism>
<reference evidence="6" key="2">
    <citation type="submission" date="2023-05" db="EMBL/GenBank/DDBJ databases">
        <authorList>
            <person name="Fouks B."/>
        </authorList>
    </citation>
    <scope>NUCLEOTIDE SEQUENCE</scope>
    <source>
        <strain evidence="6">Stay&amp;Tobe</strain>
        <tissue evidence="6">Testes</tissue>
    </source>
</reference>
<evidence type="ECO:0000259" key="5">
    <source>
        <dbReference type="Pfam" id="PF17047"/>
    </source>
</evidence>
<keyword evidence="2 4" id="KW-1133">Transmembrane helix</keyword>
<dbReference type="EMBL" id="JASPKZ010008285">
    <property type="protein sequence ID" value="KAJ9580540.1"/>
    <property type="molecule type" value="Genomic_DNA"/>
</dbReference>
<keyword evidence="4" id="KW-0472">Membrane</keyword>
<dbReference type="InterPro" id="IPR051634">
    <property type="entry name" value="Extended_Synaptotagmin"/>
</dbReference>
<evidence type="ECO:0000256" key="1">
    <source>
        <dbReference type="ARBA" id="ARBA00022692"/>
    </source>
</evidence>